<name>A0ABD5LQ96_AGRRD</name>
<evidence type="ECO:0000313" key="3">
    <source>
        <dbReference type="Proteomes" id="UP001438189"/>
    </source>
</evidence>
<reference evidence="2 3" key="1">
    <citation type="submission" date="2024-06" db="EMBL/GenBank/DDBJ databases">
        <title>Genome sequencing of Agrobacterium spp. from tobacco in Serbia.</title>
        <authorList>
            <person name="Ilicic R.J."/>
            <person name="Studholme D.J."/>
            <person name="Jelusic A."/>
            <person name="Barac G."/>
            <person name="Bagi F."/>
            <person name="Popovic Milovanovic T."/>
        </authorList>
    </citation>
    <scope>NUCLEOTIDE SEQUENCE [LARGE SCALE GENOMIC DNA]</scope>
    <source>
        <strain evidence="2 3">DA1</strain>
    </source>
</reference>
<accession>A0ABD5LQ96</accession>
<dbReference type="Proteomes" id="UP001438189">
    <property type="component" value="Unassembled WGS sequence"/>
</dbReference>
<dbReference type="RefSeq" id="WP_353574331.1">
    <property type="nucleotide sequence ID" value="NZ_JBETME010000007.1"/>
</dbReference>
<dbReference type="AlphaFoldDB" id="A0ABD5LQ96"/>
<gene>
    <name evidence="2" type="ORF">ABVB70_17390</name>
</gene>
<dbReference type="SUPFAM" id="SSF46955">
    <property type="entry name" value="Putative DNA-binding domain"/>
    <property type="match status" value="1"/>
</dbReference>
<dbReference type="InterPro" id="IPR009061">
    <property type="entry name" value="DNA-bd_dom_put_sf"/>
</dbReference>
<dbReference type="EMBL" id="JBETME010000007">
    <property type="protein sequence ID" value="MES4992117.1"/>
    <property type="molecule type" value="Genomic_DNA"/>
</dbReference>
<proteinExistence type="predicted"/>
<comment type="caution">
    <text evidence="2">The sequence shown here is derived from an EMBL/GenBank/DDBJ whole genome shotgun (WGS) entry which is preliminary data.</text>
</comment>
<evidence type="ECO:0000313" key="2">
    <source>
        <dbReference type="EMBL" id="MES4992117.1"/>
    </source>
</evidence>
<feature type="domain" description="Helix-turn-helix" evidence="1">
    <location>
        <begin position="12"/>
        <end position="60"/>
    </location>
</feature>
<dbReference type="Pfam" id="PF12728">
    <property type="entry name" value="HTH_17"/>
    <property type="match status" value="1"/>
</dbReference>
<dbReference type="InterPro" id="IPR041657">
    <property type="entry name" value="HTH_17"/>
</dbReference>
<evidence type="ECO:0000259" key="1">
    <source>
        <dbReference type="Pfam" id="PF12728"/>
    </source>
</evidence>
<protein>
    <submittedName>
        <fullName evidence="2">Helix-turn-helix domain-containing protein</fullName>
    </submittedName>
</protein>
<sequence length="68" mass="7318">MTPSRIQPADPLLTDKEAAAYLGVARQTVWAHVKRGIIPQPVKLGGITRFPLSEILGAIEAAKQQRAA</sequence>
<organism evidence="2 3">
    <name type="scientific">Agrobacterium radiobacter</name>
    <dbReference type="NCBI Taxonomy" id="362"/>
    <lineage>
        <taxon>Bacteria</taxon>
        <taxon>Pseudomonadati</taxon>
        <taxon>Pseudomonadota</taxon>
        <taxon>Alphaproteobacteria</taxon>
        <taxon>Hyphomicrobiales</taxon>
        <taxon>Rhizobiaceae</taxon>
        <taxon>Rhizobium/Agrobacterium group</taxon>
        <taxon>Agrobacterium</taxon>
        <taxon>Agrobacterium tumefaciens complex</taxon>
    </lineage>
</organism>